<evidence type="ECO:0000313" key="7">
    <source>
        <dbReference type="Proteomes" id="UP000824031"/>
    </source>
</evidence>
<comment type="caution">
    <text evidence="6">The sequence shown here is derived from an EMBL/GenBank/DDBJ whole genome shotgun (WGS) entry which is preliminary data.</text>
</comment>
<feature type="domain" description="ABC transporter" evidence="5">
    <location>
        <begin position="30"/>
        <end position="256"/>
    </location>
</feature>
<proteinExistence type="inferred from homology"/>
<dbReference type="EMBL" id="DXBO01000160">
    <property type="protein sequence ID" value="HIZ49254.1"/>
    <property type="molecule type" value="Genomic_DNA"/>
</dbReference>
<dbReference type="InterPro" id="IPR017871">
    <property type="entry name" value="ABC_transporter-like_CS"/>
</dbReference>
<dbReference type="InterPro" id="IPR003593">
    <property type="entry name" value="AAA+_ATPase"/>
</dbReference>
<evidence type="ECO:0000256" key="2">
    <source>
        <dbReference type="ARBA" id="ARBA00022448"/>
    </source>
</evidence>
<organism evidence="6 7">
    <name type="scientific">Candidatus Gemmiger excrementavium</name>
    <dbReference type="NCBI Taxonomy" id="2838608"/>
    <lineage>
        <taxon>Bacteria</taxon>
        <taxon>Bacillati</taxon>
        <taxon>Bacillota</taxon>
        <taxon>Clostridia</taxon>
        <taxon>Eubacteriales</taxon>
        <taxon>Gemmiger</taxon>
    </lineage>
</organism>
<dbReference type="GO" id="GO:0022857">
    <property type="term" value="F:transmembrane transporter activity"/>
    <property type="evidence" value="ECO:0007669"/>
    <property type="project" value="UniProtKB-ARBA"/>
</dbReference>
<dbReference type="InterPro" id="IPR027417">
    <property type="entry name" value="P-loop_NTPase"/>
</dbReference>
<dbReference type="Gene3D" id="3.40.50.300">
    <property type="entry name" value="P-loop containing nucleotide triphosphate hydrolases"/>
    <property type="match status" value="1"/>
</dbReference>
<dbReference type="AlphaFoldDB" id="A0A9D2JHV3"/>
<evidence type="ECO:0000256" key="3">
    <source>
        <dbReference type="ARBA" id="ARBA00022741"/>
    </source>
</evidence>
<protein>
    <submittedName>
        <fullName evidence="6">ABC transporter ATP-binding protein</fullName>
    </submittedName>
</protein>
<evidence type="ECO:0000259" key="5">
    <source>
        <dbReference type="PROSITE" id="PS50893"/>
    </source>
</evidence>
<dbReference type="Pfam" id="PF00005">
    <property type="entry name" value="ABC_tran"/>
    <property type="match status" value="1"/>
</dbReference>
<dbReference type="FunFam" id="3.40.50.300:FF:000032">
    <property type="entry name" value="Export ABC transporter ATP-binding protein"/>
    <property type="match status" value="1"/>
</dbReference>
<reference evidence="6" key="1">
    <citation type="journal article" date="2021" name="PeerJ">
        <title>Extensive microbial diversity within the chicken gut microbiome revealed by metagenomics and culture.</title>
        <authorList>
            <person name="Gilroy R."/>
            <person name="Ravi A."/>
            <person name="Getino M."/>
            <person name="Pursley I."/>
            <person name="Horton D.L."/>
            <person name="Alikhan N.F."/>
            <person name="Baker D."/>
            <person name="Gharbi K."/>
            <person name="Hall N."/>
            <person name="Watson M."/>
            <person name="Adriaenssens E.M."/>
            <person name="Foster-Nyarko E."/>
            <person name="Jarju S."/>
            <person name="Secka A."/>
            <person name="Antonio M."/>
            <person name="Oren A."/>
            <person name="Chaudhuri R.R."/>
            <person name="La Ragione R."/>
            <person name="Hildebrand F."/>
            <person name="Pallen M.J."/>
        </authorList>
    </citation>
    <scope>NUCLEOTIDE SEQUENCE</scope>
    <source>
        <strain evidence="6">3436</strain>
    </source>
</reference>
<dbReference type="GO" id="GO:0005524">
    <property type="term" value="F:ATP binding"/>
    <property type="evidence" value="ECO:0007669"/>
    <property type="project" value="UniProtKB-KW"/>
</dbReference>
<dbReference type="PROSITE" id="PS00211">
    <property type="entry name" value="ABC_TRANSPORTER_1"/>
    <property type="match status" value="1"/>
</dbReference>
<evidence type="ECO:0000256" key="1">
    <source>
        <dbReference type="ARBA" id="ARBA00005417"/>
    </source>
</evidence>
<comment type="similarity">
    <text evidence="1">Belongs to the ABC transporter superfamily.</text>
</comment>
<keyword evidence="4 6" id="KW-0067">ATP-binding</keyword>
<keyword evidence="2" id="KW-0813">Transport</keyword>
<dbReference type="GO" id="GO:0016887">
    <property type="term" value="F:ATP hydrolysis activity"/>
    <property type="evidence" value="ECO:0007669"/>
    <property type="project" value="InterPro"/>
</dbReference>
<keyword evidence="3" id="KW-0547">Nucleotide-binding</keyword>
<evidence type="ECO:0000313" key="6">
    <source>
        <dbReference type="EMBL" id="HIZ49254.1"/>
    </source>
</evidence>
<gene>
    <name evidence="6" type="ORF">H9810_11080</name>
</gene>
<dbReference type="SUPFAM" id="SSF52540">
    <property type="entry name" value="P-loop containing nucleoside triphosphate hydrolases"/>
    <property type="match status" value="1"/>
</dbReference>
<dbReference type="Proteomes" id="UP000824031">
    <property type="component" value="Unassembled WGS sequence"/>
</dbReference>
<dbReference type="CDD" id="cd03255">
    <property type="entry name" value="ABC_MJ0796_LolCDE_FtsE"/>
    <property type="match status" value="1"/>
</dbReference>
<evidence type="ECO:0000256" key="4">
    <source>
        <dbReference type="ARBA" id="ARBA00022840"/>
    </source>
</evidence>
<reference evidence="6" key="2">
    <citation type="submission" date="2021-04" db="EMBL/GenBank/DDBJ databases">
        <authorList>
            <person name="Gilroy R."/>
        </authorList>
    </citation>
    <scope>NUCLEOTIDE SEQUENCE</scope>
    <source>
        <strain evidence="6">3436</strain>
    </source>
</reference>
<dbReference type="SMART" id="SM00382">
    <property type="entry name" value="AAA"/>
    <property type="match status" value="1"/>
</dbReference>
<sequence>MVTHLKVKRFDANTSCLQESKKAGTPVPFVTVAHLVKDYADGIRQHTVLKDVSFTLEQGEIVALMGASGSGKSTLLHLLSGLDRPTSGKIQIDGTELTGRSDQWLTDFRRRNIGLIYQFFNLIPLLTVRENLLLYLLMEGKAAGRDLPVDFFEVVRSLQLNDVLDAFPDTLSGGQQQRVAVGRAILMHPDLLLADEPTGSLDSANAEAVLTLLQTLCHRYNQTALVVTHAPEIAARCDRILHIRDGQVEPEGGTRP</sequence>
<name>A0A9D2JHV3_9FIRM</name>
<dbReference type="PROSITE" id="PS50893">
    <property type="entry name" value="ABC_TRANSPORTER_2"/>
    <property type="match status" value="1"/>
</dbReference>
<dbReference type="PANTHER" id="PTHR42798:SF7">
    <property type="entry name" value="ALPHA-D-RIBOSE 1-METHYLPHOSPHONATE 5-TRIPHOSPHATE SYNTHASE SUBUNIT PHNL"/>
    <property type="match status" value="1"/>
</dbReference>
<dbReference type="PANTHER" id="PTHR42798">
    <property type="entry name" value="LIPOPROTEIN-RELEASING SYSTEM ATP-BINDING PROTEIN LOLD"/>
    <property type="match status" value="1"/>
</dbReference>
<accession>A0A9D2JHV3</accession>
<dbReference type="InterPro" id="IPR017911">
    <property type="entry name" value="MacB-like_ATP-bd"/>
</dbReference>
<dbReference type="InterPro" id="IPR003439">
    <property type="entry name" value="ABC_transporter-like_ATP-bd"/>
</dbReference>
<dbReference type="GO" id="GO:0098796">
    <property type="term" value="C:membrane protein complex"/>
    <property type="evidence" value="ECO:0007669"/>
    <property type="project" value="UniProtKB-ARBA"/>
</dbReference>